<keyword evidence="2" id="KW-0812">Transmembrane</keyword>
<dbReference type="PROSITE" id="PS50943">
    <property type="entry name" value="HTH_CROC1"/>
    <property type="match status" value="1"/>
</dbReference>
<sequence>MINKLKNHKFILLLLSIINIISLFYLKLIIIKSSNGIYYYPFFKTMNFIEYLSLSGVNLFEFVLLVSVPTSYIFLILSRFSKDDYLIFLVLGVLEILTVLFLILNMITFQLVHRDVTALIGPSIYIALLHGVIGVLYGWSENRKNTTEVETKQAKFEGMEDMKPIGDILREKREAGNLTQQELADKIPVSRQTVHRWEAGKSHPDMEYMIKVAEILDFPVVEFWGNDSEQVNNEIGNVVKKRNRYRQSLYFLLTLILVSFTVTAVAFLGKNVNSPYIDMVNPFLKERTGYALVTQAGQHKAIVVDSDDGDGNIVTLNGYSNKQEFVRVVHKGSYVKTEVRKVPRNKVPSRIIYNLFYASHFSNLNEGLRQMQISYSKRDI</sequence>
<feature type="transmembrane region" description="Helical" evidence="2">
    <location>
        <begin position="51"/>
        <end position="78"/>
    </location>
</feature>
<dbReference type="PANTHER" id="PTHR46558">
    <property type="entry name" value="TRACRIPTIONAL REGULATORY PROTEIN-RELATED-RELATED"/>
    <property type="match status" value="1"/>
</dbReference>
<dbReference type="GO" id="GO:0003677">
    <property type="term" value="F:DNA binding"/>
    <property type="evidence" value="ECO:0007669"/>
    <property type="project" value="UniProtKB-KW"/>
</dbReference>
<dbReference type="CDD" id="cd00093">
    <property type="entry name" value="HTH_XRE"/>
    <property type="match status" value="1"/>
</dbReference>
<evidence type="ECO:0000256" key="1">
    <source>
        <dbReference type="ARBA" id="ARBA00023125"/>
    </source>
</evidence>
<evidence type="ECO:0000256" key="2">
    <source>
        <dbReference type="SAM" id="Phobius"/>
    </source>
</evidence>
<keyword evidence="2" id="KW-0472">Membrane</keyword>
<accession>A0A5P0ZIS5</accession>
<gene>
    <name evidence="4" type="ORF">FHL02_08280</name>
</gene>
<dbReference type="Pfam" id="PF01381">
    <property type="entry name" value="HTH_3"/>
    <property type="match status" value="1"/>
</dbReference>
<dbReference type="OrthoDB" id="9805856at2"/>
<dbReference type="AlphaFoldDB" id="A0A5P0ZIS5"/>
<dbReference type="PANTHER" id="PTHR46558:SF11">
    <property type="entry name" value="HTH-TYPE TRANSCRIPTIONAL REGULATOR XRE"/>
    <property type="match status" value="1"/>
</dbReference>
<dbReference type="InterPro" id="IPR010982">
    <property type="entry name" value="Lambda_DNA-bd_dom_sf"/>
</dbReference>
<reference evidence="4 5" key="1">
    <citation type="journal article" date="2019" name="Syst. Appl. Microbiol.">
        <title>Polyphasic characterization of two novel Lactobacillus spp. isolated from blown salami packages: Description of Lactobacillus halodurans sp. nov. and Lactobacillus salsicarnum sp. nov.</title>
        <authorList>
            <person name="Schuster J.A."/>
            <person name="Klingl A."/>
            <person name="Vogel R.F."/>
            <person name="Ehrmann M.A."/>
        </authorList>
    </citation>
    <scope>NUCLEOTIDE SEQUENCE [LARGE SCALE GENOMIC DNA]</scope>
    <source>
        <strain evidence="4 5">TMW 1.2118</strain>
    </source>
</reference>
<dbReference type="InterPro" id="IPR001387">
    <property type="entry name" value="Cro/C1-type_HTH"/>
</dbReference>
<dbReference type="SUPFAM" id="SSF47413">
    <property type="entry name" value="lambda repressor-like DNA-binding domains"/>
    <property type="match status" value="1"/>
</dbReference>
<name>A0A5P0ZIS5_9LACO</name>
<proteinExistence type="predicted"/>
<evidence type="ECO:0000313" key="5">
    <source>
        <dbReference type="Proteomes" id="UP000380386"/>
    </source>
</evidence>
<comment type="caution">
    <text evidence="4">The sequence shown here is derived from an EMBL/GenBank/DDBJ whole genome shotgun (WGS) entry which is preliminary data.</text>
</comment>
<feature type="transmembrane region" description="Helical" evidence="2">
    <location>
        <begin position="249"/>
        <end position="269"/>
    </location>
</feature>
<dbReference type="Gene3D" id="1.10.260.40">
    <property type="entry name" value="lambda repressor-like DNA-binding domains"/>
    <property type="match status" value="1"/>
</dbReference>
<feature type="transmembrane region" description="Helical" evidence="2">
    <location>
        <begin position="119"/>
        <end position="139"/>
    </location>
</feature>
<organism evidence="4 5">
    <name type="scientific">Companilactobacillus mishanensis</name>
    <dbReference type="NCBI Taxonomy" id="2486008"/>
    <lineage>
        <taxon>Bacteria</taxon>
        <taxon>Bacillati</taxon>
        <taxon>Bacillota</taxon>
        <taxon>Bacilli</taxon>
        <taxon>Lactobacillales</taxon>
        <taxon>Lactobacillaceae</taxon>
        <taxon>Companilactobacillus</taxon>
    </lineage>
</organism>
<protein>
    <submittedName>
        <fullName evidence="4">Helix-turn-helix domain-containing protein</fullName>
    </submittedName>
</protein>
<dbReference type="SMART" id="SM00530">
    <property type="entry name" value="HTH_XRE"/>
    <property type="match status" value="1"/>
</dbReference>
<evidence type="ECO:0000313" key="4">
    <source>
        <dbReference type="EMBL" id="MQS53016.1"/>
    </source>
</evidence>
<dbReference type="Proteomes" id="UP000380386">
    <property type="component" value="Unassembled WGS sequence"/>
</dbReference>
<feature type="transmembrane region" description="Helical" evidence="2">
    <location>
        <begin position="85"/>
        <end position="107"/>
    </location>
</feature>
<keyword evidence="2" id="KW-1133">Transmembrane helix</keyword>
<feature type="transmembrane region" description="Helical" evidence="2">
    <location>
        <begin position="12"/>
        <end position="31"/>
    </location>
</feature>
<feature type="domain" description="HTH cro/C1-type" evidence="3">
    <location>
        <begin position="169"/>
        <end position="223"/>
    </location>
</feature>
<keyword evidence="1" id="KW-0238">DNA-binding</keyword>
<evidence type="ECO:0000259" key="3">
    <source>
        <dbReference type="PROSITE" id="PS50943"/>
    </source>
</evidence>
<dbReference type="EMBL" id="VDFM01000010">
    <property type="protein sequence ID" value="MQS53016.1"/>
    <property type="molecule type" value="Genomic_DNA"/>
</dbReference>